<comment type="similarity">
    <text evidence="1">Belongs to the APC1 family.</text>
</comment>
<name>A0A7S3VN47_DUNTE</name>
<reference evidence="8" key="1">
    <citation type="submission" date="2021-01" db="EMBL/GenBank/DDBJ databases">
        <authorList>
            <person name="Corre E."/>
            <person name="Pelletier E."/>
            <person name="Niang G."/>
            <person name="Scheremetjew M."/>
            <person name="Finn R."/>
            <person name="Kale V."/>
            <person name="Holt S."/>
            <person name="Cochrane G."/>
            <person name="Meng A."/>
            <person name="Brown T."/>
            <person name="Cohen L."/>
        </authorList>
    </citation>
    <scope>NUCLEOTIDE SEQUENCE</scope>
    <source>
        <strain evidence="8">CCMP1320</strain>
    </source>
</reference>
<evidence type="ECO:0000256" key="6">
    <source>
        <dbReference type="SAM" id="MobiDB-lite"/>
    </source>
</evidence>
<feature type="region of interest" description="Disordered" evidence="6">
    <location>
        <begin position="817"/>
        <end position="850"/>
    </location>
</feature>
<dbReference type="InterPro" id="IPR041221">
    <property type="entry name" value="APC1_C"/>
</dbReference>
<dbReference type="InterPro" id="IPR002015">
    <property type="entry name" value="Proteasome/cyclosome_rpt"/>
</dbReference>
<keyword evidence="2" id="KW-0132">Cell division</keyword>
<sequence>MLSEIGRRPSSGANAKAAAASGNTKGDDEGGVVTDREGYALAAGLSLGLVALGAGSNAAGLADLNLEKRLRYYMLGAAEAGGAGCSTAGGTSPTANARGSGANFAGAGAIGGSTAEGYGSTQGFGRIGFDPTLGEERLQEMVSLQLAGLGRSLGAGREHGQEDGGSVPATAGTTARVVLEGPGLNLGVSAPGATLALALIYLKTGDAAVASSFVIPDTQATLQAVRPDLLTLRVLGRALVMWSDIRPTKQWVEAQMAPIFRAPLSYYLDRIARRKPAGTSQHPTAHGSGGLFSAPWAAARPKLAAGELATLAQAHLAALAGGCMALGLRYAGSGNSSAYDLLRHYVGVLLEAKRRVPDAAPPPVTSPMGAPAAAGAPPTDPATASTAVLSMHCVDKGHIESCLSVVVTALAVVMAGTGHLPTLRLIQALSLRRHPVQGADVSGLGITVGSHMMTNMAAGFLFLGAGNATFGTSNSAIAALLIALHPRLPLNTLDNSCHLQAFRHLYVLAAQPRCVEARDVDSKQLVYVPLGVTTSQQPEEVKKMSSKHRSTDATHACVTTSSRVAPCLLPEKSEVVQVAALGPRYWPQVLSRTPTQPHPNHPQSGRVPPLPFLEPAAFPAPVADCASPPGRAALQQDSMLPPGSRSVTPYAGGRPGGADMRSPQPATLPAAQGDFCYRGHLQGSTAPSHQAYPSALDRLYRQQLVFVKKRSGSLSYADDPSGIRSLLSRVSVLHTGGGQGGAAAPPPLLFTAQPPLAPHPASPTSSCCSAGQGAVMHGSHSSTAVVEGGLSARATGAVSGVGLNNGGGSFGSGSMEAWEDSEDDVGGADARSGAQVAGTRAAPSTAADGGSNDMVHLCATFSADPSIMALAQLLKQLGALQCSTAPRQRQPQQHHINHHYAARTGLCAGAAALEQHHLCHEQPQELQQQQHERQQQQQRLRLGRQWRATQRRQCAALLQFCTSSLYECITAEKAELLAAYLKLYCLVMGFSQAGCPAWLNGTGLLTTALRALPMACAYYTSPLSTACTMVASRPMHALHALSTSPHQHNVAPSAHQVVPPSSTSSGVHTGSGNAGSEAAAEHQQLWRPLLQPALVEGLWMRVQGVWGQLGMMGPSATPSTPATTISTLTNLPPPREPPAWALAAFVAAGTLPPAEQLSCLFAQCVADEPIALAQLGIVAPWAQGLHGEELRACLGACLQLRDVPYGEEVRAALASLRASPQWPRLQAMLRSAALKSRPEGGPMPAAGPAAAAGGSLGQGAQSVVSMALVPLLAAKVPQAPPAVVRLLASCCLPALLRNS</sequence>
<dbReference type="GO" id="GO:0031145">
    <property type="term" value="P:anaphase-promoting complex-dependent catabolic process"/>
    <property type="evidence" value="ECO:0007669"/>
    <property type="project" value="TreeGrafter"/>
</dbReference>
<accession>A0A7S3VN47</accession>
<feature type="compositionally biased region" description="Low complexity" evidence="6">
    <location>
        <begin position="366"/>
        <end position="381"/>
    </location>
</feature>
<keyword evidence="3" id="KW-0677">Repeat</keyword>
<evidence type="ECO:0000259" key="7">
    <source>
        <dbReference type="Pfam" id="PF18122"/>
    </source>
</evidence>
<proteinExistence type="inferred from homology"/>
<dbReference type="EMBL" id="HBIP01017783">
    <property type="protein sequence ID" value="CAE0495402.1"/>
    <property type="molecule type" value="Transcribed_RNA"/>
</dbReference>
<dbReference type="InterPro" id="IPR024990">
    <property type="entry name" value="Apc1"/>
</dbReference>
<keyword evidence="5" id="KW-0131">Cell cycle</keyword>
<evidence type="ECO:0000256" key="3">
    <source>
        <dbReference type="ARBA" id="ARBA00022737"/>
    </source>
</evidence>
<dbReference type="Gene3D" id="1.25.10.10">
    <property type="entry name" value="Leucine-rich Repeat Variant"/>
    <property type="match status" value="1"/>
</dbReference>
<dbReference type="Pfam" id="PF01851">
    <property type="entry name" value="PC_rep"/>
    <property type="match status" value="1"/>
</dbReference>
<dbReference type="PANTHER" id="PTHR12827:SF3">
    <property type="entry name" value="ANAPHASE-PROMOTING COMPLEX SUBUNIT 1"/>
    <property type="match status" value="1"/>
</dbReference>
<dbReference type="Pfam" id="PF18122">
    <property type="entry name" value="APC1_C"/>
    <property type="match status" value="1"/>
</dbReference>
<feature type="region of interest" description="Disordered" evidence="6">
    <location>
        <begin position="1"/>
        <end position="31"/>
    </location>
</feature>
<dbReference type="GO" id="GO:0007091">
    <property type="term" value="P:metaphase/anaphase transition of mitotic cell cycle"/>
    <property type="evidence" value="ECO:0007669"/>
    <property type="project" value="TreeGrafter"/>
</dbReference>
<dbReference type="InterPro" id="IPR011989">
    <property type="entry name" value="ARM-like"/>
</dbReference>
<evidence type="ECO:0000256" key="5">
    <source>
        <dbReference type="ARBA" id="ARBA00023306"/>
    </source>
</evidence>
<feature type="domain" description="Anaphase-promoting complex subunit 1 C-terminal" evidence="7">
    <location>
        <begin position="857"/>
        <end position="1106"/>
    </location>
</feature>
<dbReference type="GO" id="GO:0060090">
    <property type="term" value="F:molecular adaptor activity"/>
    <property type="evidence" value="ECO:0007669"/>
    <property type="project" value="TreeGrafter"/>
</dbReference>
<keyword evidence="4" id="KW-0498">Mitosis</keyword>
<feature type="region of interest" description="Disordered" evidence="6">
    <location>
        <begin position="627"/>
        <end position="664"/>
    </location>
</feature>
<dbReference type="PANTHER" id="PTHR12827">
    <property type="entry name" value="MEIOTIC CHECKPOINT REGULATOR TSG24 FAMILY MEMBER"/>
    <property type="match status" value="1"/>
</dbReference>
<feature type="compositionally biased region" description="Acidic residues" evidence="6">
    <location>
        <begin position="817"/>
        <end position="826"/>
    </location>
</feature>
<protein>
    <recommendedName>
        <fullName evidence="7">Anaphase-promoting complex subunit 1 C-terminal domain-containing protein</fullName>
    </recommendedName>
</protein>
<feature type="region of interest" description="Disordered" evidence="6">
    <location>
        <begin position="359"/>
        <end position="381"/>
    </location>
</feature>
<dbReference type="GO" id="GO:0005680">
    <property type="term" value="C:anaphase-promoting complex"/>
    <property type="evidence" value="ECO:0007669"/>
    <property type="project" value="InterPro"/>
</dbReference>
<evidence type="ECO:0000256" key="1">
    <source>
        <dbReference type="ARBA" id="ARBA00010547"/>
    </source>
</evidence>
<evidence type="ECO:0000256" key="2">
    <source>
        <dbReference type="ARBA" id="ARBA00022618"/>
    </source>
</evidence>
<dbReference type="GO" id="GO:0051301">
    <property type="term" value="P:cell division"/>
    <property type="evidence" value="ECO:0007669"/>
    <property type="project" value="UniProtKB-KW"/>
</dbReference>
<evidence type="ECO:0000313" key="8">
    <source>
        <dbReference type="EMBL" id="CAE0495402.1"/>
    </source>
</evidence>
<dbReference type="GO" id="GO:0070979">
    <property type="term" value="P:protein K11-linked ubiquitination"/>
    <property type="evidence" value="ECO:0007669"/>
    <property type="project" value="TreeGrafter"/>
</dbReference>
<evidence type="ECO:0000256" key="4">
    <source>
        <dbReference type="ARBA" id="ARBA00022776"/>
    </source>
</evidence>
<feature type="region of interest" description="Disordered" evidence="6">
    <location>
        <begin position="589"/>
        <end position="608"/>
    </location>
</feature>
<gene>
    <name evidence="8" type="ORF">DTER00134_LOCUS10475</name>
</gene>
<organism evidence="8">
    <name type="scientific">Dunaliella tertiolecta</name>
    <name type="common">Green alga</name>
    <dbReference type="NCBI Taxonomy" id="3047"/>
    <lineage>
        <taxon>Eukaryota</taxon>
        <taxon>Viridiplantae</taxon>
        <taxon>Chlorophyta</taxon>
        <taxon>core chlorophytes</taxon>
        <taxon>Chlorophyceae</taxon>
        <taxon>CS clade</taxon>
        <taxon>Chlamydomonadales</taxon>
        <taxon>Dunaliellaceae</taxon>
        <taxon>Dunaliella</taxon>
    </lineage>
</organism>
<feature type="compositionally biased region" description="Low complexity" evidence="6">
    <location>
        <begin position="10"/>
        <end position="24"/>
    </location>
</feature>
<feature type="region of interest" description="Disordered" evidence="6">
    <location>
        <begin position="1050"/>
        <end position="1078"/>
    </location>
</feature>
<feature type="compositionally biased region" description="Low complexity" evidence="6">
    <location>
        <begin position="1057"/>
        <end position="1078"/>
    </location>
</feature>